<sequence>MSDHDTTTASAAGMKQLRLVGAYIDNARTTTRVPWRP</sequence>
<protein>
    <submittedName>
        <fullName evidence="1">Uncharacterized protein</fullName>
    </submittedName>
</protein>
<keyword evidence="2" id="KW-1185">Reference proteome</keyword>
<gene>
    <name evidence="1" type="ORF">GMORB2_5351</name>
</gene>
<comment type="caution">
    <text evidence="1">The sequence shown here is derived from an EMBL/GenBank/DDBJ whole genome shotgun (WGS) entry which is preliminary data.</text>
</comment>
<dbReference type="AlphaFoldDB" id="A0A9P5D6E8"/>
<accession>A0A9P5D6E8</accession>
<organism evidence="1 2">
    <name type="scientific">Geosmithia morbida</name>
    <dbReference type="NCBI Taxonomy" id="1094350"/>
    <lineage>
        <taxon>Eukaryota</taxon>
        <taxon>Fungi</taxon>
        <taxon>Dikarya</taxon>
        <taxon>Ascomycota</taxon>
        <taxon>Pezizomycotina</taxon>
        <taxon>Sordariomycetes</taxon>
        <taxon>Hypocreomycetidae</taxon>
        <taxon>Hypocreales</taxon>
        <taxon>Bionectriaceae</taxon>
        <taxon>Geosmithia</taxon>
    </lineage>
</organism>
<name>A0A9P5D6E8_9HYPO</name>
<dbReference type="RefSeq" id="XP_035323337.1">
    <property type="nucleotide sequence ID" value="XM_035467325.1"/>
</dbReference>
<dbReference type="Proteomes" id="UP000749293">
    <property type="component" value="Unassembled WGS sequence"/>
</dbReference>
<reference evidence="1" key="1">
    <citation type="submission" date="2020-03" db="EMBL/GenBank/DDBJ databases">
        <title>Site-based positive gene gene selection in Geosmithia morbida across the United States reveals a broad range of putative effectors and factors for local host and environmental adapation.</title>
        <authorList>
            <person name="Onufrak A."/>
            <person name="Murdoch R.W."/>
            <person name="Gazis R."/>
            <person name="Huff M."/>
            <person name="Staton M."/>
            <person name="Klingeman W."/>
            <person name="Hadziabdic D."/>
        </authorList>
    </citation>
    <scope>NUCLEOTIDE SEQUENCE</scope>
    <source>
        <strain evidence="1">1262</strain>
    </source>
</reference>
<proteinExistence type="predicted"/>
<evidence type="ECO:0000313" key="1">
    <source>
        <dbReference type="EMBL" id="KAF4124685.1"/>
    </source>
</evidence>
<dbReference type="GeneID" id="55971579"/>
<dbReference type="EMBL" id="JAANYQ010000004">
    <property type="protein sequence ID" value="KAF4124685.1"/>
    <property type="molecule type" value="Genomic_DNA"/>
</dbReference>
<evidence type="ECO:0000313" key="2">
    <source>
        <dbReference type="Proteomes" id="UP000749293"/>
    </source>
</evidence>